<dbReference type="RefSeq" id="WP_286039142.1">
    <property type="nucleotide sequence ID" value="NZ_JASVWJ010000008.1"/>
</dbReference>
<organism evidence="2 3">
    <name type="scientific">Proteus faecis</name>
    <dbReference type="NCBI Taxonomy" id="2050967"/>
    <lineage>
        <taxon>Bacteria</taxon>
        <taxon>Pseudomonadati</taxon>
        <taxon>Pseudomonadota</taxon>
        <taxon>Gammaproteobacteria</taxon>
        <taxon>Enterobacterales</taxon>
        <taxon>Morganellaceae</taxon>
        <taxon>Proteus</taxon>
    </lineage>
</organism>
<dbReference type="InterPro" id="IPR036165">
    <property type="entry name" value="YefM-like_sf"/>
</dbReference>
<name>A0AAW7CUD9_9GAMM</name>
<dbReference type="SUPFAM" id="SSF143120">
    <property type="entry name" value="YefM-like"/>
    <property type="match status" value="1"/>
</dbReference>
<accession>A0AAW7CUD9</accession>
<dbReference type="Gene3D" id="3.40.1620.10">
    <property type="entry name" value="YefM-like domain"/>
    <property type="match status" value="1"/>
</dbReference>
<dbReference type="AlphaFoldDB" id="A0AAW7CUD9"/>
<dbReference type="GeneID" id="83613003"/>
<evidence type="ECO:0000256" key="1">
    <source>
        <dbReference type="ARBA" id="ARBA00009981"/>
    </source>
</evidence>
<dbReference type="Proteomes" id="UP001224739">
    <property type="component" value="Unassembled WGS sequence"/>
</dbReference>
<protein>
    <submittedName>
        <fullName evidence="2">Type II toxin-antitoxin system prevent-host-death family antitoxin</fullName>
    </submittedName>
</protein>
<gene>
    <name evidence="2" type="ORF">QSH02_10940</name>
</gene>
<evidence type="ECO:0000313" key="3">
    <source>
        <dbReference type="Proteomes" id="UP001224739"/>
    </source>
</evidence>
<comment type="caution">
    <text evidence="2">The sequence shown here is derived from an EMBL/GenBank/DDBJ whole genome shotgun (WGS) entry which is preliminary data.</text>
</comment>
<comment type="similarity">
    <text evidence="1">Belongs to the phD/YefM antitoxin family.</text>
</comment>
<sequence length="73" mass="8076">MHTYTSAQARANISEVLGTAIYGEPVKIPRTDGTSAVVISKVEFEAYQNAKLDAEFDIIMQRHGHTIKALTNR</sequence>
<reference evidence="2" key="1">
    <citation type="submission" date="2023-06" db="EMBL/GenBank/DDBJ databases">
        <title>Acute promotion of culturable opportunistic pathogens and persistent increase of antibiotic resistance following antibiotic exposure in mouse gut microbiota.</title>
        <authorList>
            <person name="Li L."/>
            <person name="Wang B."/>
            <person name="Sun Y."/>
            <person name="Wang M."/>
            <person name="Xu H."/>
        </authorList>
    </citation>
    <scope>NUCLEOTIDE SEQUENCE</scope>
    <source>
        <strain evidence="2">EPA10_1</strain>
    </source>
</reference>
<proteinExistence type="inferred from homology"/>
<evidence type="ECO:0000313" key="2">
    <source>
        <dbReference type="EMBL" id="MDL5355346.1"/>
    </source>
</evidence>
<dbReference type="EMBL" id="JASVWL010000007">
    <property type="protein sequence ID" value="MDL5355346.1"/>
    <property type="molecule type" value="Genomic_DNA"/>
</dbReference>